<evidence type="ECO:0000256" key="9">
    <source>
        <dbReference type="ARBA" id="ARBA00022741"/>
    </source>
</evidence>
<dbReference type="Gene3D" id="3.40.50.300">
    <property type="entry name" value="P-loop containing nucleotide triphosphate hydrolases"/>
    <property type="match status" value="1"/>
</dbReference>
<comment type="pathway">
    <text evidence="3 14 15">Cofactor biosynthesis; coenzyme A biosynthesis; CoA from (R)-pantothenate: step 1/5.</text>
</comment>
<reference evidence="17 18" key="1">
    <citation type="journal article" date="2007" name="Int. J. Syst. Evol. Microbiol.">
        <title>Paenibacillus ginsengarvi sp. nov., isolated from soil from ginseng cultivation.</title>
        <authorList>
            <person name="Yoon M.H."/>
            <person name="Ten L.N."/>
            <person name="Im W.T."/>
        </authorList>
    </citation>
    <scope>NUCLEOTIDE SEQUENCE [LARGE SCALE GENOMIC DNA]</scope>
    <source>
        <strain evidence="17 18">KCTC 13059</strain>
    </source>
</reference>
<keyword evidence="9 14" id="KW-0547">Nucleotide-binding</keyword>
<evidence type="ECO:0000256" key="4">
    <source>
        <dbReference type="ARBA" id="ARBA00006087"/>
    </source>
</evidence>
<dbReference type="GO" id="GO:0005524">
    <property type="term" value="F:ATP binding"/>
    <property type="evidence" value="ECO:0007669"/>
    <property type="project" value="UniProtKB-UniRule"/>
</dbReference>
<organism evidence="17 18">
    <name type="scientific">Paenibacillus ginsengarvi</name>
    <dbReference type="NCBI Taxonomy" id="400777"/>
    <lineage>
        <taxon>Bacteria</taxon>
        <taxon>Bacillati</taxon>
        <taxon>Bacillota</taxon>
        <taxon>Bacilli</taxon>
        <taxon>Bacillales</taxon>
        <taxon>Paenibacillaceae</taxon>
        <taxon>Paenibacillus</taxon>
    </lineage>
</organism>
<dbReference type="EMBL" id="RBAH01000010">
    <property type="protein sequence ID" value="RKN84005.1"/>
    <property type="molecule type" value="Genomic_DNA"/>
</dbReference>
<evidence type="ECO:0000256" key="1">
    <source>
        <dbReference type="ARBA" id="ARBA00001206"/>
    </source>
</evidence>
<accession>A0A3B0CCD2</accession>
<keyword evidence="12 14" id="KW-0173">Coenzyme A biosynthesis</keyword>
<proteinExistence type="inferred from homology"/>
<dbReference type="GO" id="GO:0015937">
    <property type="term" value="P:coenzyme A biosynthetic process"/>
    <property type="evidence" value="ECO:0007669"/>
    <property type="project" value="UniProtKB-UniRule"/>
</dbReference>
<comment type="catalytic activity">
    <reaction evidence="1 14 15">
        <text>(R)-pantothenate + ATP = (R)-4'-phosphopantothenate + ADP + H(+)</text>
        <dbReference type="Rhea" id="RHEA:16373"/>
        <dbReference type="ChEBI" id="CHEBI:10986"/>
        <dbReference type="ChEBI" id="CHEBI:15378"/>
        <dbReference type="ChEBI" id="CHEBI:29032"/>
        <dbReference type="ChEBI" id="CHEBI:30616"/>
        <dbReference type="ChEBI" id="CHEBI:456216"/>
        <dbReference type="EC" id="2.7.1.33"/>
    </reaction>
</comment>
<evidence type="ECO:0000256" key="8">
    <source>
        <dbReference type="ARBA" id="ARBA00022679"/>
    </source>
</evidence>
<keyword evidence="18" id="KW-1185">Reference proteome</keyword>
<dbReference type="OrthoDB" id="1550976at2"/>
<evidence type="ECO:0000256" key="2">
    <source>
        <dbReference type="ARBA" id="ARBA00004496"/>
    </source>
</evidence>
<comment type="similarity">
    <text evidence="4 14 15">Belongs to the prokaryotic pantothenate kinase family.</text>
</comment>
<dbReference type="Proteomes" id="UP000282311">
    <property type="component" value="Unassembled WGS sequence"/>
</dbReference>
<keyword evidence="7 14" id="KW-0963">Cytoplasm</keyword>
<sequence>MNRHSLYTEFSREEWAALRDHTPLPLTREEFESLKGLNDQIPFQEAEQIYHPITRLINLYVAASQQLYRTSAAFTGSREAKTPFIIGIAGSVAVGKSTAARLLQLLLSRWTNHRNVDLVTTDGFLHPNRILQERDLMKKKGFPESYDIKRLLQFLTEVKAGKPEVSAPVYSHLVYDVIPDQQQIVRNPDILIVEGINVLQVNKEARVFVSDFFDFSIYLDADERDIERWYIERFRMLRDSAFRDPQSYFHRYATLTEEQSVQTATQIWNEINAVNLRENILPSKGRARLLLQKGSNHEIRKVLLRK</sequence>
<evidence type="ECO:0000256" key="10">
    <source>
        <dbReference type="ARBA" id="ARBA00022777"/>
    </source>
</evidence>
<keyword evidence="10 14" id="KW-0418">Kinase</keyword>
<evidence type="ECO:0000256" key="12">
    <source>
        <dbReference type="ARBA" id="ARBA00022993"/>
    </source>
</evidence>
<dbReference type="Pfam" id="PF00485">
    <property type="entry name" value="PRK"/>
    <property type="match status" value="1"/>
</dbReference>
<dbReference type="AlphaFoldDB" id="A0A3B0CCD2"/>
<evidence type="ECO:0000313" key="17">
    <source>
        <dbReference type="EMBL" id="RKN84005.1"/>
    </source>
</evidence>
<comment type="subcellular location">
    <subcellularLocation>
        <location evidence="2 14 15">Cytoplasm</location>
    </subcellularLocation>
</comment>
<protein>
    <recommendedName>
        <fullName evidence="6 14">Pantothenate kinase</fullName>
        <ecNumber evidence="5 14">2.7.1.33</ecNumber>
    </recommendedName>
    <alternativeName>
        <fullName evidence="13 14">Pantothenic acid kinase</fullName>
    </alternativeName>
</protein>
<dbReference type="InterPro" id="IPR004566">
    <property type="entry name" value="PanK"/>
</dbReference>
<dbReference type="GO" id="GO:0004594">
    <property type="term" value="F:pantothenate kinase activity"/>
    <property type="evidence" value="ECO:0007669"/>
    <property type="project" value="UniProtKB-UniRule"/>
</dbReference>
<evidence type="ECO:0000256" key="13">
    <source>
        <dbReference type="ARBA" id="ARBA00032866"/>
    </source>
</evidence>
<evidence type="ECO:0000256" key="5">
    <source>
        <dbReference type="ARBA" id="ARBA00012102"/>
    </source>
</evidence>
<dbReference type="InterPro" id="IPR006083">
    <property type="entry name" value="PRK/URK"/>
</dbReference>
<evidence type="ECO:0000259" key="16">
    <source>
        <dbReference type="Pfam" id="PF00485"/>
    </source>
</evidence>
<feature type="binding site" evidence="14">
    <location>
        <begin position="90"/>
        <end position="97"/>
    </location>
    <ligand>
        <name>ATP</name>
        <dbReference type="ChEBI" id="CHEBI:30616"/>
    </ligand>
</feature>
<gene>
    <name evidence="14" type="primary">coaA</name>
    <name evidence="17" type="ORF">D7M11_15615</name>
</gene>
<name>A0A3B0CCD2_9BACL</name>
<dbReference type="HAMAP" id="MF_00215">
    <property type="entry name" value="Pantothen_kinase_1"/>
    <property type="match status" value="1"/>
</dbReference>
<evidence type="ECO:0000256" key="3">
    <source>
        <dbReference type="ARBA" id="ARBA00005225"/>
    </source>
</evidence>
<feature type="domain" description="Phosphoribulokinase/uridine kinase" evidence="16">
    <location>
        <begin position="85"/>
        <end position="227"/>
    </location>
</feature>
<evidence type="ECO:0000256" key="15">
    <source>
        <dbReference type="RuleBase" id="RU003530"/>
    </source>
</evidence>
<keyword evidence="11 14" id="KW-0067">ATP-binding</keyword>
<evidence type="ECO:0000313" key="18">
    <source>
        <dbReference type="Proteomes" id="UP000282311"/>
    </source>
</evidence>
<dbReference type="SUPFAM" id="SSF52540">
    <property type="entry name" value="P-loop containing nucleoside triphosphate hydrolases"/>
    <property type="match status" value="1"/>
</dbReference>
<evidence type="ECO:0000256" key="6">
    <source>
        <dbReference type="ARBA" id="ARBA00015080"/>
    </source>
</evidence>
<dbReference type="EC" id="2.7.1.33" evidence="5 14"/>
<keyword evidence="8 14" id="KW-0808">Transferase</keyword>
<evidence type="ECO:0000256" key="7">
    <source>
        <dbReference type="ARBA" id="ARBA00022490"/>
    </source>
</evidence>
<dbReference type="CDD" id="cd02025">
    <property type="entry name" value="PanK"/>
    <property type="match status" value="1"/>
</dbReference>
<evidence type="ECO:0000256" key="14">
    <source>
        <dbReference type="HAMAP-Rule" id="MF_00215"/>
    </source>
</evidence>
<dbReference type="NCBIfam" id="TIGR00554">
    <property type="entry name" value="panK_bact"/>
    <property type="match status" value="1"/>
</dbReference>
<dbReference type="UniPathway" id="UPA00241">
    <property type="reaction ID" value="UER00352"/>
</dbReference>
<dbReference type="PIRSF" id="PIRSF000545">
    <property type="entry name" value="Pantothenate_kin"/>
    <property type="match status" value="1"/>
</dbReference>
<dbReference type="GO" id="GO:0005737">
    <property type="term" value="C:cytoplasm"/>
    <property type="evidence" value="ECO:0007669"/>
    <property type="project" value="UniProtKB-SubCell"/>
</dbReference>
<dbReference type="RefSeq" id="WP_120748168.1">
    <property type="nucleotide sequence ID" value="NZ_RBAH01000010.1"/>
</dbReference>
<dbReference type="InterPro" id="IPR027417">
    <property type="entry name" value="P-loop_NTPase"/>
</dbReference>
<comment type="caution">
    <text evidence="17">The sequence shown here is derived from an EMBL/GenBank/DDBJ whole genome shotgun (WGS) entry which is preliminary data.</text>
</comment>
<evidence type="ECO:0000256" key="11">
    <source>
        <dbReference type="ARBA" id="ARBA00022840"/>
    </source>
</evidence>
<dbReference type="PANTHER" id="PTHR10285">
    <property type="entry name" value="URIDINE KINASE"/>
    <property type="match status" value="1"/>
</dbReference>